<accession>A0A1C7H6V2</accession>
<dbReference type="EMBL" id="CP015401">
    <property type="protein sequence ID" value="ANU59571.1"/>
    <property type="molecule type" value="Genomic_DNA"/>
</dbReference>
<keyword evidence="2" id="KW-1185">Reference proteome</keyword>
<proteinExistence type="predicted"/>
<evidence type="ECO:0000313" key="2">
    <source>
        <dbReference type="Proteomes" id="UP000092631"/>
    </source>
</evidence>
<dbReference type="RefSeq" id="WP_065540185.1">
    <property type="nucleotide sequence ID" value="NZ_CAPDLJ010000006.1"/>
</dbReference>
<gene>
    <name evidence="1" type="ORF">A4V03_19990</name>
</gene>
<organism evidence="1 2">
    <name type="scientific">Bacteroides caecimuris</name>
    <dbReference type="NCBI Taxonomy" id="1796613"/>
    <lineage>
        <taxon>Bacteria</taxon>
        <taxon>Pseudomonadati</taxon>
        <taxon>Bacteroidota</taxon>
        <taxon>Bacteroidia</taxon>
        <taxon>Bacteroidales</taxon>
        <taxon>Bacteroidaceae</taxon>
        <taxon>Bacteroides</taxon>
    </lineage>
</organism>
<name>A0A1C7H6V2_9BACE</name>
<sequence length="210" mass="24057">MRTEKESIPVKTNEVRNALSVFFLMNLFLFVPVICAQKSQPIWQKHLEYMKNDTAKDWMGDLKHLKLLKYTYKGKIKSEKDKYSVIEATYSDKAPAVSMLPNLVISDTTYTETDMTIHQKIYPQFKIVTVRQMVDAGKLTEDSIAMLKQRLYENIETGFGYVALDWLYKGQKFSTLGIITNDGIPVDPITSHLHTGVNTIVEGRISPDKK</sequence>
<dbReference type="AlphaFoldDB" id="A0A1C7H6V2"/>
<reference evidence="2" key="1">
    <citation type="submission" date="2016-04" db="EMBL/GenBank/DDBJ databases">
        <title>Complete Genome Sequences of Twelve Strains of a Stable Defined Moderately Diverse Mouse Microbiota 2 (sDMDMm2).</title>
        <authorList>
            <person name="Uchimura Y."/>
            <person name="Wyss M."/>
            <person name="Brugiroux S."/>
            <person name="Limenitakis J.P."/>
            <person name="Stecher B."/>
            <person name="McCoy K.D."/>
            <person name="Macpherson A.J."/>
        </authorList>
    </citation>
    <scope>NUCLEOTIDE SEQUENCE [LARGE SCALE GENOMIC DNA]</scope>
    <source>
        <strain evidence="2">I48</strain>
    </source>
</reference>
<dbReference type="Proteomes" id="UP000092631">
    <property type="component" value="Chromosome"/>
</dbReference>
<dbReference type="KEGG" id="bcae:A4V03_19990"/>
<dbReference type="GeneID" id="82189410"/>
<dbReference type="OrthoDB" id="1099595at2"/>
<protein>
    <submittedName>
        <fullName evidence="1">Uncharacterized protein</fullName>
    </submittedName>
</protein>
<evidence type="ECO:0000313" key="1">
    <source>
        <dbReference type="EMBL" id="ANU59571.1"/>
    </source>
</evidence>